<evidence type="ECO:0000313" key="1">
    <source>
        <dbReference type="EMBL" id="MFC4654285.1"/>
    </source>
</evidence>
<reference evidence="2" key="1">
    <citation type="journal article" date="2019" name="Int. J. Syst. Evol. Microbiol.">
        <title>The Global Catalogue of Microorganisms (GCM) 10K type strain sequencing project: providing services to taxonomists for standard genome sequencing and annotation.</title>
        <authorList>
            <consortium name="The Broad Institute Genomics Platform"/>
            <consortium name="The Broad Institute Genome Sequencing Center for Infectious Disease"/>
            <person name="Wu L."/>
            <person name="Ma J."/>
        </authorList>
    </citation>
    <scope>NUCLEOTIDE SEQUENCE [LARGE SCALE GENOMIC DNA]</scope>
    <source>
        <strain evidence="2">DT28</strain>
    </source>
</reference>
<proteinExistence type="predicted"/>
<dbReference type="EMBL" id="JBHSGB010000005">
    <property type="protein sequence ID" value="MFC4654285.1"/>
    <property type="molecule type" value="Genomic_DNA"/>
</dbReference>
<organism evidence="1 2">
    <name type="scientific">Rheinheimera marina</name>
    <dbReference type="NCBI Taxonomy" id="1774958"/>
    <lineage>
        <taxon>Bacteria</taxon>
        <taxon>Pseudomonadati</taxon>
        <taxon>Pseudomonadota</taxon>
        <taxon>Gammaproteobacteria</taxon>
        <taxon>Chromatiales</taxon>
        <taxon>Chromatiaceae</taxon>
        <taxon>Rheinheimera</taxon>
    </lineage>
</organism>
<keyword evidence="2" id="KW-1185">Reference proteome</keyword>
<accession>A0ABV9JHU2</accession>
<comment type="caution">
    <text evidence="1">The sequence shown here is derived from an EMBL/GenBank/DDBJ whole genome shotgun (WGS) entry which is preliminary data.</text>
</comment>
<protein>
    <submittedName>
        <fullName evidence="1">Uncharacterized protein</fullName>
    </submittedName>
</protein>
<dbReference type="RefSeq" id="WP_377332107.1">
    <property type="nucleotide sequence ID" value="NZ_JBHSGB010000005.1"/>
</dbReference>
<sequence>MQLVLRAQQGPFLTQVIQHGLAQGQLSAAQLEQIKAKAVLMSLKFADKFYNKYKMHLLEQAAFDVIGVASLGLAELSEKDHDKALALLQSADGVVKSFQKGWTLLAQVTIAQPNRRSLYGDVDEQLLQDLSSPPDAEEWEGLSQYQQARTESLRRNAISVVKQQFYVQSQLDPFEHFSVEDMIAEVVLYRLFTGGEKVRQDLKKRIRQLELKDSWSEPTVLQLQTEQVLLMLPAGYDDAVRADLGGNFIDALRRTVDFARKYQKLALEQASPEKLDAFEHKQGLAQPLLGWPQYIEL</sequence>
<dbReference type="Proteomes" id="UP001595962">
    <property type="component" value="Unassembled WGS sequence"/>
</dbReference>
<name>A0ABV9JHU2_9GAMM</name>
<gene>
    <name evidence="1" type="ORF">ACFO3I_04505</name>
</gene>
<evidence type="ECO:0000313" key="2">
    <source>
        <dbReference type="Proteomes" id="UP001595962"/>
    </source>
</evidence>